<dbReference type="InterPro" id="IPR002156">
    <property type="entry name" value="RNaseH_domain"/>
</dbReference>
<dbReference type="InterPro" id="IPR052929">
    <property type="entry name" value="RNase_H-like_EbsB-rel"/>
</dbReference>
<dbReference type="EMBL" id="JAVIJP010000070">
    <property type="protein sequence ID" value="KAL3619035.1"/>
    <property type="molecule type" value="Genomic_DNA"/>
</dbReference>
<dbReference type="AlphaFoldDB" id="A0ABD3BNJ4"/>
<evidence type="ECO:0000313" key="3">
    <source>
        <dbReference type="Proteomes" id="UP001632038"/>
    </source>
</evidence>
<dbReference type="Gene3D" id="3.30.420.10">
    <property type="entry name" value="Ribonuclease H-like superfamily/Ribonuclease H"/>
    <property type="match status" value="1"/>
</dbReference>
<dbReference type="Pfam" id="PF13456">
    <property type="entry name" value="RVT_3"/>
    <property type="match status" value="1"/>
</dbReference>
<sequence length="236" mass="26426">MNGESLRSQAGLNALGTLALAINHIWRARCLAKFEDQTISGALVIRMVEKDLRLLNMSYRPKRTLTKQQAVQLERFGIVPRQVWPKGGTWLGWSKPSLGHYKINTDGAFKDGLAAIGIIIRNDKGDVVLAHWDRVNVESSDQAEVEALGTRIALGQELGLTSWVIETDSSVAFGAFRGKRTNLKMYYWAKRFGFNNEHLELVRREVNRTADCLAKHGLRSSGLRVTEIANIPRDAN</sequence>
<protein>
    <recommendedName>
        <fullName evidence="1">RNase H type-1 domain-containing protein</fullName>
    </recommendedName>
</protein>
<dbReference type="SUPFAM" id="SSF53098">
    <property type="entry name" value="Ribonuclease H-like"/>
    <property type="match status" value="1"/>
</dbReference>
<gene>
    <name evidence="2" type="ORF">CASFOL_037263</name>
</gene>
<dbReference type="Proteomes" id="UP001632038">
    <property type="component" value="Unassembled WGS sequence"/>
</dbReference>
<reference evidence="3" key="1">
    <citation type="journal article" date="2024" name="IScience">
        <title>Strigolactones Initiate the Formation of Haustorium-like Structures in Castilleja.</title>
        <authorList>
            <person name="Buerger M."/>
            <person name="Peterson D."/>
            <person name="Chory J."/>
        </authorList>
    </citation>
    <scope>NUCLEOTIDE SEQUENCE [LARGE SCALE GENOMIC DNA]</scope>
</reference>
<comment type="caution">
    <text evidence="2">The sequence shown here is derived from an EMBL/GenBank/DDBJ whole genome shotgun (WGS) entry which is preliminary data.</text>
</comment>
<proteinExistence type="predicted"/>
<feature type="domain" description="RNase H type-1" evidence="1">
    <location>
        <begin position="104"/>
        <end position="216"/>
    </location>
</feature>
<organism evidence="2 3">
    <name type="scientific">Castilleja foliolosa</name>
    <dbReference type="NCBI Taxonomy" id="1961234"/>
    <lineage>
        <taxon>Eukaryota</taxon>
        <taxon>Viridiplantae</taxon>
        <taxon>Streptophyta</taxon>
        <taxon>Embryophyta</taxon>
        <taxon>Tracheophyta</taxon>
        <taxon>Spermatophyta</taxon>
        <taxon>Magnoliopsida</taxon>
        <taxon>eudicotyledons</taxon>
        <taxon>Gunneridae</taxon>
        <taxon>Pentapetalae</taxon>
        <taxon>asterids</taxon>
        <taxon>lamiids</taxon>
        <taxon>Lamiales</taxon>
        <taxon>Orobanchaceae</taxon>
        <taxon>Pedicularideae</taxon>
        <taxon>Castillejinae</taxon>
        <taxon>Castilleja</taxon>
    </lineage>
</organism>
<dbReference type="InterPro" id="IPR044730">
    <property type="entry name" value="RNase_H-like_dom_plant"/>
</dbReference>
<dbReference type="InterPro" id="IPR036397">
    <property type="entry name" value="RNaseH_sf"/>
</dbReference>
<name>A0ABD3BNJ4_9LAMI</name>
<dbReference type="PANTHER" id="PTHR47074:SF73">
    <property type="entry name" value="OS04G0448401 PROTEIN"/>
    <property type="match status" value="1"/>
</dbReference>
<keyword evidence="3" id="KW-1185">Reference proteome</keyword>
<dbReference type="InterPro" id="IPR012337">
    <property type="entry name" value="RNaseH-like_sf"/>
</dbReference>
<evidence type="ECO:0000313" key="2">
    <source>
        <dbReference type="EMBL" id="KAL3619035.1"/>
    </source>
</evidence>
<accession>A0ABD3BNJ4</accession>
<dbReference type="PANTHER" id="PTHR47074">
    <property type="entry name" value="BNAC02G40300D PROTEIN"/>
    <property type="match status" value="1"/>
</dbReference>
<dbReference type="CDD" id="cd06222">
    <property type="entry name" value="RNase_H_like"/>
    <property type="match status" value="1"/>
</dbReference>
<evidence type="ECO:0000259" key="1">
    <source>
        <dbReference type="Pfam" id="PF13456"/>
    </source>
</evidence>